<evidence type="ECO:0000256" key="3">
    <source>
        <dbReference type="PROSITE-ProRule" id="PRU00023"/>
    </source>
</evidence>
<evidence type="ECO:0000256" key="1">
    <source>
        <dbReference type="ARBA" id="ARBA00022737"/>
    </source>
</evidence>
<dbReference type="PANTHER" id="PTHR24198:SF165">
    <property type="entry name" value="ANKYRIN REPEAT-CONTAINING PROTEIN-RELATED"/>
    <property type="match status" value="1"/>
</dbReference>
<dbReference type="SUPFAM" id="SSF48403">
    <property type="entry name" value="Ankyrin repeat"/>
    <property type="match status" value="2"/>
</dbReference>
<feature type="repeat" description="ANK" evidence="3">
    <location>
        <begin position="503"/>
        <end position="528"/>
    </location>
</feature>
<evidence type="ECO:0000313" key="4">
    <source>
        <dbReference type="EMBL" id="KAL3404389.1"/>
    </source>
</evidence>
<dbReference type="InterPro" id="IPR002110">
    <property type="entry name" value="Ankyrin_rpt"/>
</dbReference>
<dbReference type="PRINTS" id="PR01415">
    <property type="entry name" value="ANKYRIN"/>
</dbReference>
<gene>
    <name evidence="4" type="ORF">TKK_002876</name>
</gene>
<dbReference type="EMBL" id="JBJJXI010000025">
    <property type="protein sequence ID" value="KAL3404389.1"/>
    <property type="molecule type" value="Genomic_DNA"/>
</dbReference>
<sequence>MSLNTDISYESFNGVCGGGGQYDPRDVGYFGKCPELEKLKSLPEQINWEIERERYHLLEKLYPLIIYWPGQFPDLQEIFQEEQIERLLSDSASYECKDRNSYRGERFIDFVINTGYKDKLHVGKDGKPSSHRPTPVHRAARREHRAYCDRLECTAIVSKLFKIYDRFDVNYADESGLTHLHAACMSGCYDVIETFLKLGYDINCIVTETGDTPLHLAVSHQKEGVAEMLLKNGADPNLTNAKGLTSLHNVCRAERDNYNFAKMLLDLGQSVCKPVQVDARDEFGNTPLHLAAMKKNTKVVRLLLTHGANPNLADSQGFTLLHTISSQPMFDGHLVKTLFECSRENHRPVWIDARDKYDLTPLHMAVHSGNLMMTNFLLRSGVDANSVNAMGKTALHIICDKVYDNGLAREFLKTNDDLGRTVLVDIQDKGGNTPLHLALSRNLRGLVQLLLRRGANSNLANDKGLTPLHLICDPKFDSEFVKSFFEINDYNHQLVQIHAKDNLGRTPLQLAVKNLLPDVVDLLLDRGALSSFVFPSESHFDERFRSAYNIELRVASGAMAVVERLEKKGYDLDQSDALTIMKLFSKHRLFKKPNDLDERWYDNERFARKSKWMIIKPGISLHDLIQLRPEEAARQITYTDYCNFERSEKLRELPGGYICAMHLCEKLLRRFFRRWAVYPCWELIHHRLPLECCDMIIDNLMNEDLWHICLAVAGKSS</sequence>
<dbReference type="Proteomes" id="UP001627154">
    <property type="component" value="Unassembled WGS sequence"/>
</dbReference>
<name>A0ABD2XHI0_9HYME</name>
<proteinExistence type="predicted"/>
<dbReference type="AlphaFoldDB" id="A0ABD2XHI0"/>
<keyword evidence="2 3" id="KW-0040">ANK repeat</keyword>
<evidence type="ECO:0000313" key="5">
    <source>
        <dbReference type="Proteomes" id="UP001627154"/>
    </source>
</evidence>
<dbReference type="SMART" id="SM00248">
    <property type="entry name" value="ANK"/>
    <property type="match status" value="8"/>
</dbReference>
<organism evidence="4 5">
    <name type="scientific">Trichogramma kaykai</name>
    <dbReference type="NCBI Taxonomy" id="54128"/>
    <lineage>
        <taxon>Eukaryota</taxon>
        <taxon>Metazoa</taxon>
        <taxon>Ecdysozoa</taxon>
        <taxon>Arthropoda</taxon>
        <taxon>Hexapoda</taxon>
        <taxon>Insecta</taxon>
        <taxon>Pterygota</taxon>
        <taxon>Neoptera</taxon>
        <taxon>Endopterygota</taxon>
        <taxon>Hymenoptera</taxon>
        <taxon>Apocrita</taxon>
        <taxon>Proctotrupomorpha</taxon>
        <taxon>Chalcidoidea</taxon>
        <taxon>Trichogrammatidae</taxon>
        <taxon>Trichogramma</taxon>
    </lineage>
</organism>
<dbReference type="PROSITE" id="PS50297">
    <property type="entry name" value="ANK_REP_REGION"/>
    <property type="match status" value="6"/>
</dbReference>
<dbReference type="PROSITE" id="PS50088">
    <property type="entry name" value="ANK_REPEAT"/>
    <property type="match status" value="6"/>
</dbReference>
<feature type="repeat" description="ANK" evidence="3">
    <location>
        <begin position="175"/>
        <end position="203"/>
    </location>
</feature>
<evidence type="ECO:0000256" key="2">
    <source>
        <dbReference type="ARBA" id="ARBA00023043"/>
    </source>
</evidence>
<dbReference type="Gene3D" id="1.25.40.20">
    <property type="entry name" value="Ankyrin repeat-containing domain"/>
    <property type="match status" value="5"/>
</dbReference>
<keyword evidence="1" id="KW-0677">Repeat</keyword>
<feature type="repeat" description="ANK" evidence="3">
    <location>
        <begin position="209"/>
        <end position="241"/>
    </location>
</feature>
<reference evidence="4 5" key="1">
    <citation type="journal article" date="2024" name="bioRxiv">
        <title>A reference genome for Trichogramma kaykai: A tiny desert-dwelling parasitoid wasp with competing sex-ratio distorters.</title>
        <authorList>
            <person name="Culotta J."/>
            <person name="Lindsey A.R."/>
        </authorList>
    </citation>
    <scope>NUCLEOTIDE SEQUENCE [LARGE SCALE GENOMIC DNA]</scope>
    <source>
        <strain evidence="4 5">KSX58</strain>
    </source>
</reference>
<feature type="repeat" description="ANK" evidence="3">
    <location>
        <begin position="283"/>
        <end position="315"/>
    </location>
</feature>
<comment type="caution">
    <text evidence="4">The sequence shown here is derived from an EMBL/GenBank/DDBJ whole genome shotgun (WGS) entry which is preliminary data.</text>
</comment>
<dbReference type="Pfam" id="PF00023">
    <property type="entry name" value="Ank"/>
    <property type="match status" value="1"/>
</dbReference>
<feature type="repeat" description="ANK" evidence="3">
    <location>
        <begin position="357"/>
        <end position="389"/>
    </location>
</feature>
<protein>
    <submittedName>
        <fullName evidence="4">Uncharacterized protein</fullName>
    </submittedName>
</protein>
<dbReference type="InterPro" id="IPR036770">
    <property type="entry name" value="Ankyrin_rpt-contain_sf"/>
</dbReference>
<dbReference type="PANTHER" id="PTHR24198">
    <property type="entry name" value="ANKYRIN REPEAT AND PROTEIN KINASE DOMAIN-CONTAINING PROTEIN"/>
    <property type="match status" value="1"/>
</dbReference>
<accession>A0ABD2XHI0</accession>
<dbReference type="Pfam" id="PF12796">
    <property type="entry name" value="Ank_2"/>
    <property type="match status" value="3"/>
</dbReference>
<feature type="repeat" description="ANK" evidence="3">
    <location>
        <begin position="430"/>
        <end position="462"/>
    </location>
</feature>
<keyword evidence="5" id="KW-1185">Reference proteome</keyword>